<protein>
    <submittedName>
        <fullName evidence="3">Clan CA, family C19, ubiquitin hydrolase-like cysteine peptidase</fullName>
    </submittedName>
</protein>
<feature type="transmembrane region" description="Helical" evidence="1">
    <location>
        <begin position="12"/>
        <end position="31"/>
    </location>
</feature>
<name>A0AA48I5T0_9FIRM</name>
<dbReference type="GO" id="GO:0005829">
    <property type="term" value="C:cytosol"/>
    <property type="evidence" value="ECO:0007669"/>
    <property type="project" value="TreeGrafter"/>
</dbReference>
<dbReference type="SUPFAM" id="SSF54001">
    <property type="entry name" value="Cysteine proteinases"/>
    <property type="match status" value="1"/>
</dbReference>
<dbReference type="InterPro" id="IPR001394">
    <property type="entry name" value="Peptidase_C19_UCH"/>
</dbReference>
<sequence length="339" mass="38982">MNNKNLKENISIFSLFTAVFVSVAFFTYMSGNKPNVSNNNNPNNYQFDDINDFSLSKIKRKGIKNIGNSCYLNSFLQFLFSIEEIKDSIIKYQGNNTVLKCIKNIFEYLSNNDNVKVLKEDDLRSIISGIFKDKGLDKQQDSHELFSLVLGILEKEIPGVKCSYELTTRQYFESADKKLSKIVNDDLTIITLPIQNSKNLSDALNNFTCNNSNLTMKFDEGTLKQDSNLSQKFEKLSDYIIIELNRFEYPEKKISNVVEIPVNLNMQPYTHDNKESNYTLIGAILHIGRTINGGHYRFIHRPANDNYILYSDLNVTIINSYKASHEINNDGYVLLYKKL</sequence>
<accession>A0AA48I5T0</accession>
<proteinExistence type="predicted"/>
<keyword evidence="1" id="KW-1133">Transmembrane helix</keyword>
<feature type="domain" description="USP" evidence="2">
    <location>
        <begin position="61"/>
        <end position="339"/>
    </location>
</feature>
<dbReference type="AlphaFoldDB" id="A0AA48I5T0"/>
<dbReference type="Proteomes" id="UP001335720">
    <property type="component" value="Chromosome"/>
</dbReference>
<keyword evidence="1" id="KW-0812">Transmembrane</keyword>
<evidence type="ECO:0000256" key="1">
    <source>
        <dbReference type="SAM" id="Phobius"/>
    </source>
</evidence>
<dbReference type="InterPro" id="IPR050164">
    <property type="entry name" value="Peptidase_C19"/>
</dbReference>
<dbReference type="PROSITE" id="PS50235">
    <property type="entry name" value="USP_3"/>
    <property type="match status" value="1"/>
</dbReference>
<dbReference type="InterPro" id="IPR038765">
    <property type="entry name" value="Papain-like_cys_pep_sf"/>
</dbReference>
<gene>
    <name evidence="3" type="ORF">RsTaC01_0431</name>
</gene>
<dbReference type="EMBL" id="AP027925">
    <property type="protein sequence ID" value="BED92619.1"/>
    <property type="molecule type" value="Genomic_DNA"/>
</dbReference>
<dbReference type="Gene3D" id="3.90.70.10">
    <property type="entry name" value="Cysteine proteinases"/>
    <property type="match status" value="1"/>
</dbReference>
<organism evidence="3">
    <name type="scientific">Candidatus Paraimprobicoccus trichonymphae</name>
    <dbReference type="NCBI Taxonomy" id="3033793"/>
    <lineage>
        <taxon>Bacteria</taxon>
        <taxon>Bacillati</taxon>
        <taxon>Bacillota</taxon>
        <taxon>Clostridia</taxon>
        <taxon>Candidatus Paraimprobicoccus</taxon>
    </lineage>
</organism>
<dbReference type="PROSITE" id="PS00972">
    <property type="entry name" value="USP_1"/>
    <property type="match status" value="1"/>
</dbReference>
<dbReference type="Pfam" id="PF00443">
    <property type="entry name" value="UCH"/>
    <property type="match status" value="1"/>
</dbReference>
<dbReference type="CDD" id="cd02257">
    <property type="entry name" value="Peptidase_C19"/>
    <property type="match status" value="1"/>
</dbReference>
<dbReference type="GO" id="GO:0004843">
    <property type="term" value="F:cysteine-type deubiquitinase activity"/>
    <property type="evidence" value="ECO:0007669"/>
    <property type="project" value="InterPro"/>
</dbReference>
<keyword evidence="3" id="KW-0378">Hydrolase</keyword>
<keyword evidence="1" id="KW-0472">Membrane</keyword>
<reference evidence="3" key="1">
    <citation type="journal article" date="2023" name="ISME J.">
        <title>Emergence of putative energy parasites within Clostridia revealed by genome analysis of a novel endosymbiotic clade.</title>
        <authorList>
            <person name="Takahashi K."/>
            <person name="Kuwahara H."/>
            <person name="Horikawa Y."/>
            <person name="Izawa K."/>
            <person name="Kato D."/>
            <person name="Inagaki T."/>
            <person name="Yuki M."/>
            <person name="Ohkuma M."/>
            <person name="Hongoh Y."/>
        </authorList>
    </citation>
    <scope>NUCLEOTIDE SEQUENCE</scope>
    <source>
        <strain evidence="3">RsTa-C01</strain>
    </source>
</reference>
<dbReference type="InterPro" id="IPR018200">
    <property type="entry name" value="USP_CS"/>
</dbReference>
<evidence type="ECO:0000259" key="2">
    <source>
        <dbReference type="PROSITE" id="PS50235"/>
    </source>
</evidence>
<dbReference type="PANTHER" id="PTHR24006">
    <property type="entry name" value="UBIQUITIN CARBOXYL-TERMINAL HYDROLASE"/>
    <property type="match status" value="1"/>
</dbReference>
<dbReference type="GO" id="GO:0016579">
    <property type="term" value="P:protein deubiquitination"/>
    <property type="evidence" value="ECO:0007669"/>
    <property type="project" value="InterPro"/>
</dbReference>
<dbReference type="KEGG" id="ptrh:RsTaC01_0431"/>
<dbReference type="InterPro" id="IPR028889">
    <property type="entry name" value="USP"/>
</dbReference>
<evidence type="ECO:0000313" key="3">
    <source>
        <dbReference type="EMBL" id="BED92619.1"/>
    </source>
</evidence>